<sequence>MAEASASHNPFDDLTAELSDLNLRPPEQGATPHTSNKHEADGPRPADPVRGIGDTLDIIPRCHGGTAINYSLDWYYLPDVFDDTADYLICTRCHADHIEGTVLESQFKMIRWPDGEVAVCGFRFPRIKNVLWPEAVRTNSVKALREYMTRRLQFKKCPGQTMTEDTEGRLVYGMMGNEIEGFAACEACINDYVAGTSFQSKFGSYPEGISKFSCDLSVPYVAGAIAPLSKHNNWNGFVNTARRRFQLPVCKGEQIRTDAAEWYLSKNHTIGNFQVCETCYWDKLALTPFKREFERLDHDFEPELWTCGLADRNLSTHIALGEAEERHDFQLFVKAARVINRLPPCTADGILYGNWWTVKGGCEKFNICEACYAGYIQTKDLDRFFQPSDRDTDSAYVCDLCPSTPRFSQYIIKFAEALDRGVFSYFSEFVTTFAGVPFCPKIKECSKAKWWGYPEAQFCQECYLDFVAYTPLADSLPLNGEYIEGTTLCQIWSPRLREMWLEVCNSGEPGSKESDAALGQFKAFCLKRVQIYVKTISQIDLIRTTQNIKQQTAFSNAMLSIQYQGMDAMASIFGKGDGHRYGNSSLGWFDTSYGAQSKQYWNDFTTGLSDSNRTEDWVRMAQLESIWKQVE</sequence>
<gene>
    <name evidence="2" type="ORF">THAR02_00227</name>
</gene>
<dbReference type="EMBL" id="JOKZ01000003">
    <property type="protein sequence ID" value="KKP07691.1"/>
    <property type="molecule type" value="Genomic_DNA"/>
</dbReference>
<name>A0A0F9XSM6_TRIHA</name>
<proteinExistence type="predicted"/>
<evidence type="ECO:0000313" key="3">
    <source>
        <dbReference type="Proteomes" id="UP000034112"/>
    </source>
</evidence>
<dbReference type="OMA" id="HNNWNGF"/>
<evidence type="ECO:0008006" key="4">
    <source>
        <dbReference type="Google" id="ProtNLM"/>
    </source>
</evidence>
<dbReference type="AlphaFoldDB" id="A0A0F9XSM6"/>
<organism evidence="2 3">
    <name type="scientific">Trichoderma harzianum</name>
    <name type="common">Hypocrea lixii</name>
    <dbReference type="NCBI Taxonomy" id="5544"/>
    <lineage>
        <taxon>Eukaryota</taxon>
        <taxon>Fungi</taxon>
        <taxon>Dikarya</taxon>
        <taxon>Ascomycota</taxon>
        <taxon>Pezizomycotina</taxon>
        <taxon>Sordariomycetes</taxon>
        <taxon>Hypocreomycetidae</taxon>
        <taxon>Hypocreales</taxon>
        <taxon>Hypocreaceae</taxon>
        <taxon>Trichoderma</taxon>
    </lineage>
</organism>
<evidence type="ECO:0000256" key="1">
    <source>
        <dbReference type="SAM" id="MobiDB-lite"/>
    </source>
</evidence>
<protein>
    <recommendedName>
        <fullName evidence="4">Integral membrane protein</fullName>
    </recommendedName>
</protein>
<dbReference type="Proteomes" id="UP000034112">
    <property type="component" value="Unassembled WGS sequence"/>
</dbReference>
<feature type="region of interest" description="Disordered" evidence="1">
    <location>
        <begin position="1"/>
        <end position="50"/>
    </location>
</feature>
<reference evidence="3" key="1">
    <citation type="journal article" date="2015" name="Genome Announc.">
        <title>Draft whole-genome sequence of the biocontrol agent Trichoderma harzianum T6776.</title>
        <authorList>
            <person name="Baroncelli R."/>
            <person name="Piaggeschi G."/>
            <person name="Fiorini L."/>
            <person name="Bertolini E."/>
            <person name="Zapparata A."/>
            <person name="Pe M.E."/>
            <person name="Sarrocco S."/>
            <person name="Vannacci G."/>
        </authorList>
    </citation>
    <scope>NUCLEOTIDE SEQUENCE [LARGE SCALE GENOMIC DNA]</scope>
    <source>
        <strain evidence="3">T6776</strain>
    </source>
</reference>
<comment type="caution">
    <text evidence="2">The sequence shown here is derived from an EMBL/GenBank/DDBJ whole genome shotgun (WGS) entry which is preliminary data.</text>
</comment>
<evidence type="ECO:0000313" key="2">
    <source>
        <dbReference type="EMBL" id="KKP07691.1"/>
    </source>
</evidence>
<dbReference type="OrthoDB" id="5324692at2759"/>
<accession>A0A0F9XSM6</accession>